<dbReference type="GO" id="GO:0043565">
    <property type="term" value="F:sequence-specific DNA binding"/>
    <property type="evidence" value="ECO:0007669"/>
    <property type="project" value="TreeGrafter"/>
</dbReference>
<comment type="similarity">
    <text evidence="3">Belongs to the maelstrom family.</text>
</comment>
<evidence type="ECO:0000256" key="12">
    <source>
        <dbReference type="SAM" id="MobiDB-lite"/>
    </source>
</evidence>
<feature type="region of interest" description="Disordered" evidence="12">
    <location>
        <begin position="397"/>
        <end position="421"/>
    </location>
</feature>
<protein>
    <recommendedName>
        <fullName evidence="13">HMG box domain-containing protein</fullName>
    </recommendedName>
</protein>
<dbReference type="SUPFAM" id="SSF47095">
    <property type="entry name" value="HMG-box"/>
    <property type="match status" value="1"/>
</dbReference>
<dbReference type="InterPro" id="IPR039259">
    <property type="entry name" value="Protein_maelstrom"/>
</dbReference>
<reference evidence="14" key="1">
    <citation type="submission" date="2021-04" db="EMBL/GenBank/DDBJ databases">
        <authorList>
            <consortium name="Molecular Ecology Group"/>
        </authorList>
    </citation>
    <scope>NUCLEOTIDE SEQUENCE</scope>
</reference>
<name>A0A8S3Z287_9EUPU</name>
<evidence type="ECO:0000256" key="2">
    <source>
        <dbReference type="ARBA" id="ARBA00004496"/>
    </source>
</evidence>
<evidence type="ECO:0000256" key="9">
    <source>
        <dbReference type="ARBA" id="ARBA00023242"/>
    </source>
</evidence>
<dbReference type="CDD" id="cd21992">
    <property type="entry name" value="HMG-box_MAEL"/>
    <property type="match status" value="1"/>
</dbReference>
<dbReference type="Proteomes" id="UP000678393">
    <property type="component" value="Unassembled WGS sequence"/>
</dbReference>
<dbReference type="AlphaFoldDB" id="A0A8S3Z287"/>
<dbReference type="GO" id="GO:0060964">
    <property type="term" value="P:regulation of miRNA-mediated gene silencing"/>
    <property type="evidence" value="ECO:0007669"/>
    <property type="project" value="InterPro"/>
</dbReference>
<keyword evidence="5" id="KW-0963">Cytoplasm</keyword>
<evidence type="ECO:0000313" key="15">
    <source>
        <dbReference type="Proteomes" id="UP000678393"/>
    </source>
</evidence>
<evidence type="ECO:0000256" key="5">
    <source>
        <dbReference type="ARBA" id="ARBA00022490"/>
    </source>
</evidence>
<dbReference type="GO" id="GO:0045892">
    <property type="term" value="P:negative regulation of DNA-templated transcription"/>
    <property type="evidence" value="ECO:0007669"/>
    <property type="project" value="TreeGrafter"/>
</dbReference>
<dbReference type="GO" id="GO:0005634">
    <property type="term" value="C:nucleus"/>
    <property type="evidence" value="ECO:0007669"/>
    <property type="project" value="UniProtKB-SubCell"/>
</dbReference>
<evidence type="ECO:0000256" key="1">
    <source>
        <dbReference type="ARBA" id="ARBA00004123"/>
    </source>
</evidence>
<dbReference type="Gene3D" id="1.10.30.10">
    <property type="entry name" value="High mobility group box domain"/>
    <property type="match status" value="1"/>
</dbReference>
<sequence>MPKKKSNGYLMFMIEEKKRILAETKQAPSMQEMAVLCNESWKRLSPEERATYNAMAKRANLKGGQDPDLMRLDNQGQIIALRKSAAQEAAMLRTREKQDLVKSWEGQDLLDIRFHVINFQVMYTDEPVDYYLPLEVGMVSFTLRDGITKHLHSFIDAGEVPHGNMHLALKHSENTHKIPLSFEQADSDFLRLWTRLEKFVVSDPHRDDVPPIFCLASEKVIVQSCLDYIHYHARTGEPNIFTRVYALEDLVMSLLLQSGKFTVKPSETQIHDSLLRNQWDYVSSIRCAYHDESDCSYCSLAIVKRLSFAIFDMLSSVLGFKLKEHHMPDESSNQTFTVKLPSSAARRTDTRVKKKKKKKRTMNSEFQPKPAPFELKELRKPNSLSLCHLSDGPNILSVKQNSPGESQSRLQYSTSIRPPPGFGPRPGFPGDSLFRPQVCICDLGSVEGATLASRHSSPEQNGSCYLKAPVDVLRKRSEHLWSCLSGMKVIFKMNCSLSCRYKHGHI</sequence>
<dbReference type="InterPro" id="IPR024970">
    <property type="entry name" value="Maelstrom"/>
</dbReference>
<dbReference type="SMART" id="SM00398">
    <property type="entry name" value="HMG"/>
    <property type="match status" value="1"/>
</dbReference>
<keyword evidence="6" id="KW-0221">Differentiation</keyword>
<evidence type="ECO:0000256" key="11">
    <source>
        <dbReference type="PROSITE-ProRule" id="PRU00267"/>
    </source>
</evidence>
<dbReference type="GO" id="GO:0007140">
    <property type="term" value="P:male meiotic nuclear division"/>
    <property type="evidence" value="ECO:0007669"/>
    <property type="project" value="TreeGrafter"/>
</dbReference>
<keyword evidence="8" id="KW-0943">RNA-mediated gene silencing</keyword>
<gene>
    <name evidence="14" type="ORF">CUNI_LOCUS9052</name>
</gene>
<dbReference type="Pfam" id="PF09011">
    <property type="entry name" value="HMG_box_2"/>
    <property type="match status" value="1"/>
</dbReference>
<comment type="subcellular location">
    <subcellularLocation>
        <location evidence="2">Cytoplasm</location>
    </subcellularLocation>
    <subcellularLocation>
        <location evidence="1">Nucleus</location>
    </subcellularLocation>
</comment>
<dbReference type="GO" id="GO:0043186">
    <property type="term" value="C:P granule"/>
    <property type="evidence" value="ECO:0007669"/>
    <property type="project" value="TreeGrafter"/>
</dbReference>
<evidence type="ECO:0000256" key="7">
    <source>
        <dbReference type="ARBA" id="ARBA00023125"/>
    </source>
</evidence>
<dbReference type="GO" id="GO:0007283">
    <property type="term" value="P:spermatogenesis"/>
    <property type="evidence" value="ECO:0007669"/>
    <property type="project" value="TreeGrafter"/>
</dbReference>
<dbReference type="EMBL" id="CAJHNH020001543">
    <property type="protein sequence ID" value="CAG5123494.1"/>
    <property type="molecule type" value="Genomic_DNA"/>
</dbReference>
<evidence type="ECO:0000256" key="4">
    <source>
        <dbReference type="ARBA" id="ARBA00022473"/>
    </source>
</evidence>
<feature type="compositionally biased region" description="Basic residues" evidence="12">
    <location>
        <begin position="352"/>
        <end position="361"/>
    </location>
</feature>
<keyword evidence="9 11" id="KW-0539">Nucleus</keyword>
<feature type="region of interest" description="Disordered" evidence="12">
    <location>
        <begin position="331"/>
        <end position="374"/>
    </location>
</feature>
<accession>A0A8S3Z287</accession>
<keyword evidence="10" id="KW-0469">Meiosis</keyword>
<evidence type="ECO:0000313" key="14">
    <source>
        <dbReference type="EMBL" id="CAG5123494.1"/>
    </source>
</evidence>
<keyword evidence="15" id="KW-1185">Reference proteome</keyword>
<dbReference type="PANTHER" id="PTHR21358">
    <property type="entry name" value="PROTEIN MAELSTROM HOMOLOG"/>
    <property type="match status" value="1"/>
</dbReference>
<keyword evidence="7 11" id="KW-0238">DNA-binding</keyword>
<feature type="DNA-binding region" description="HMG box" evidence="11">
    <location>
        <begin position="2"/>
        <end position="71"/>
    </location>
</feature>
<feature type="domain" description="HMG box" evidence="13">
    <location>
        <begin position="2"/>
        <end position="71"/>
    </location>
</feature>
<evidence type="ECO:0000256" key="10">
    <source>
        <dbReference type="ARBA" id="ARBA00023254"/>
    </source>
</evidence>
<evidence type="ECO:0000256" key="8">
    <source>
        <dbReference type="ARBA" id="ARBA00023158"/>
    </source>
</evidence>
<dbReference type="GO" id="GO:0030154">
    <property type="term" value="P:cell differentiation"/>
    <property type="evidence" value="ECO:0007669"/>
    <property type="project" value="UniProtKB-KW"/>
</dbReference>
<dbReference type="InterPro" id="IPR009071">
    <property type="entry name" value="HMG_box_dom"/>
</dbReference>
<evidence type="ECO:0000259" key="13">
    <source>
        <dbReference type="PROSITE" id="PS50118"/>
    </source>
</evidence>
<dbReference type="PANTHER" id="PTHR21358:SF4">
    <property type="entry name" value="PROTEIN MAELSTROM HOMOLOG"/>
    <property type="match status" value="1"/>
</dbReference>
<organism evidence="14 15">
    <name type="scientific">Candidula unifasciata</name>
    <dbReference type="NCBI Taxonomy" id="100452"/>
    <lineage>
        <taxon>Eukaryota</taxon>
        <taxon>Metazoa</taxon>
        <taxon>Spiralia</taxon>
        <taxon>Lophotrochozoa</taxon>
        <taxon>Mollusca</taxon>
        <taxon>Gastropoda</taxon>
        <taxon>Heterobranchia</taxon>
        <taxon>Euthyneura</taxon>
        <taxon>Panpulmonata</taxon>
        <taxon>Eupulmonata</taxon>
        <taxon>Stylommatophora</taxon>
        <taxon>Helicina</taxon>
        <taxon>Helicoidea</taxon>
        <taxon>Geomitridae</taxon>
        <taxon>Candidula</taxon>
    </lineage>
</organism>
<evidence type="ECO:0000256" key="6">
    <source>
        <dbReference type="ARBA" id="ARBA00022782"/>
    </source>
</evidence>
<keyword evidence="4" id="KW-0217">Developmental protein</keyword>
<dbReference type="OrthoDB" id="24555at2759"/>
<dbReference type="PROSITE" id="PS50118">
    <property type="entry name" value="HMG_BOX_2"/>
    <property type="match status" value="1"/>
</dbReference>
<proteinExistence type="inferred from homology"/>
<dbReference type="InterPro" id="IPR036910">
    <property type="entry name" value="HMG_box_dom_sf"/>
</dbReference>
<dbReference type="Pfam" id="PF13017">
    <property type="entry name" value="Maelstrom"/>
    <property type="match status" value="1"/>
</dbReference>
<evidence type="ECO:0000256" key="3">
    <source>
        <dbReference type="ARBA" id="ARBA00007057"/>
    </source>
</evidence>
<feature type="compositionally biased region" description="Polar residues" evidence="12">
    <location>
        <begin position="397"/>
        <end position="416"/>
    </location>
</feature>
<comment type="caution">
    <text evidence="14">The sequence shown here is derived from an EMBL/GenBank/DDBJ whole genome shotgun (WGS) entry which is preliminary data.</text>
</comment>
<dbReference type="GO" id="GO:0034587">
    <property type="term" value="P:piRNA processing"/>
    <property type="evidence" value="ECO:0007669"/>
    <property type="project" value="TreeGrafter"/>
</dbReference>